<keyword evidence="12" id="KW-0408">Iron</keyword>
<dbReference type="InterPro" id="IPR005123">
    <property type="entry name" value="Oxoglu/Fe-dep_dioxygenase_dom"/>
</dbReference>
<keyword evidence="9" id="KW-0735">Signal-anchor</keyword>
<evidence type="ECO:0000256" key="15">
    <source>
        <dbReference type="ARBA" id="ARBA00049169"/>
    </source>
</evidence>
<feature type="domain" description="Fe2OG dioxygenase" evidence="17">
    <location>
        <begin position="150"/>
        <end position="271"/>
    </location>
</feature>
<dbReference type="PANTHER" id="PTHR10869">
    <property type="entry name" value="PROLYL 4-HYDROXYLASE ALPHA SUBUNIT"/>
    <property type="match status" value="1"/>
</dbReference>
<dbReference type="GO" id="GO:0031418">
    <property type="term" value="F:L-ascorbic acid binding"/>
    <property type="evidence" value="ECO:0007669"/>
    <property type="project" value="InterPro"/>
</dbReference>
<keyword evidence="6" id="KW-0479">Metal-binding</keyword>
<evidence type="ECO:0000259" key="17">
    <source>
        <dbReference type="PROSITE" id="PS51471"/>
    </source>
</evidence>
<dbReference type="FunFam" id="2.60.120.620:FF:000002">
    <property type="entry name" value="Prolyl 4-hydroxylase 4"/>
    <property type="match status" value="1"/>
</dbReference>
<dbReference type="GO" id="GO:0005506">
    <property type="term" value="F:iron ion binding"/>
    <property type="evidence" value="ECO:0007669"/>
    <property type="project" value="InterPro"/>
</dbReference>
<proteinExistence type="inferred from homology"/>
<organism evidence="18 19">
    <name type="scientific">Vicia faba</name>
    <name type="common">Broad bean</name>
    <name type="synonym">Faba vulgaris</name>
    <dbReference type="NCBI Taxonomy" id="3906"/>
    <lineage>
        <taxon>Eukaryota</taxon>
        <taxon>Viridiplantae</taxon>
        <taxon>Streptophyta</taxon>
        <taxon>Embryophyta</taxon>
        <taxon>Tracheophyta</taxon>
        <taxon>Spermatophyta</taxon>
        <taxon>Magnoliopsida</taxon>
        <taxon>eudicotyledons</taxon>
        <taxon>Gunneridae</taxon>
        <taxon>Pentapetalae</taxon>
        <taxon>rosids</taxon>
        <taxon>fabids</taxon>
        <taxon>Fabales</taxon>
        <taxon>Fabaceae</taxon>
        <taxon>Papilionoideae</taxon>
        <taxon>50 kb inversion clade</taxon>
        <taxon>NPAAA clade</taxon>
        <taxon>Hologalegina</taxon>
        <taxon>IRL clade</taxon>
        <taxon>Fabeae</taxon>
        <taxon>Vicia</taxon>
    </lineage>
</organism>
<dbReference type="Pfam" id="PF13640">
    <property type="entry name" value="2OG-FeII_Oxy_3"/>
    <property type="match status" value="1"/>
</dbReference>
<evidence type="ECO:0000256" key="1">
    <source>
        <dbReference type="ARBA" id="ARBA00001961"/>
    </source>
</evidence>
<evidence type="ECO:0000313" key="19">
    <source>
        <dbReference type="Proteomes" id="UP001157006"/>
    </source>
</evidence>
<evidence type="ECO:0000256" key="16">
    <source>
        <dbReference type="SAM" id="Phobius"/>
    </source>
</evidence>
<accession>A0AAV0YSI1</accession>
<evidence type="ECO:0000256" key="6">
    <source>
        <dbReference type="ARBA" id="ARBA00022723"/>
    </source>
</evidence>
<comment type="catalytic activity">
    <reaction evidence="15">
        <text>L-prolyl-[collagen] + 2-oxoglutarate + O2 = trans-4-hydroxy-L-prolyl-[collagen] + succinate + CO2</text>
        <dbReference type="Rhea" id="RHEA:18945"/>
        <dbReference type="Rhea" id="RHEA-COMP:11676"/>
        <dbReference type="Rhea" id="RHEA-COMP:11680"/>
        <dbReference type="ChEBI" id="CHEBI:15379"/>
        <dbReference type="ChEBI" id="CHEBI:16526"/>
        <dbReference type="ChEBI" id="CHEBI:16810"/>
        <dbReference type="ChEBI" id="CHEBI:30031"/>
        <dbReference type="ChEBI" id="CHEBI:50342"/>
        <dbReference type="ChEBI" id="CHEBI:61965"/>
        <dbReference type="EC" id="1.14.11.2"/>
    </reaction>
</comment>
<keyword evidence="10 16" id="KW-1133">Transmembrane helix</keyword>
<evidence type="ECO:0000256" key="14">
    <source>
        <dbReference type="ARBA" id="ARBA00023180"/>
    </source>
</evidence>
<dbReference type="InterPro" id="IPR006620">
    <property type="entry name" value="Pro_4_hyd_alph"/>
</dbReference>
<evidence type="ECO:0000256" key="3">
    <source>
        <dbReference type="ARBA" id="ARBA00006511"/>
    </source>
</evidence>
<evidence type="ECO:0000256" key="9">
    <source>
        <dbReference type="ARBA" id="ARBA00022968"/>
    </source>
</evidence>
<dbReference type="PANTHER" id="PTHR10869:SF245">
    <property type="entry name" value="PROLYL 4-HYDROXYLASE SUBUNIT ALPHA-LIKE PROTEIN"/>
    <property type="match status" value="1"/>
</dbReference>
<keyword evidence="7" id="KW-0256">Endoplasmic reticulum</keyword>
<evidence type="ECO:0000256" key="10">
    <source>
        <dbReference type="ARBA" id="ARBA00022989"/>
    </source>
</evidence>
<reference evidence="18 19" key="1">
    <citation type="submission" date="2023-01" db="EMBL/GenBank/DDBJ databases">
        <authorList>
            <person name="Kreplak J."/>
        </authorList>
    </citation>
    <scope>NUCLEOTIDE SEQUENCE [LARGE SCALE GENOMIC DNA]</scope>
</reference>
<feature type="transmembrane region" description="Helical" evidence="16">
    <location>
        <begin position="21"/>
        <end position="40"/>
    </location>
</feature>
<dbReference type="Proteomes" id="UP001157006">
    <property type="component" value="Chromosome 1L"/>
</dbReference>
<keyword evidence="19" id="KW-1185">Reference proteome</keyword>
<keyword evidence="13 16" id="KW-0472">Membrane</keyword>
<dbReference type="PROSITE" id="PS51471">
    <property type="entry name" value="FE2OG_OXY"/>
    <property type="match status" value="1"/>
</dbReference>
<dbReference type="Gene3D" id="2.60.120.620">
    <property type="entry name" value="q2cbj1_9rhob like domain"/>
    <property type="match status" value="1"/>
</dbReference>
<comment type="similarity">
    <text evidence="3">Belongs to the P4HA family.</text>
</comment>
<evidence type="ECO:0000256" key="8">
    <source>
        <dbReference type="ARBA" id="ARBA00022964"/>
    </source>
</evidence>
<evidence type="ECO:0000256" key="5">
    <source>
        <dbReference type="ARBA" id="ARBA00022692"/>
    </source>
</evidence>
<evidence type="ECO:0000256" key="7">
    <source>
        <dbReference type="ARBA" id="ARBA00022824"/>
    </source>
</evidence>
<sequence length="278" mass="31767">MKGESVKENWRRRTQKFELPSVLLLCIFFFFAGFYGSRYFNDSQENLYGLRAKLLQAGESGDNFITSIPFQMLSWNPRILYFPNFASVKQCNSITETAKAGGLTRSNVATESGISDIRTSYGTYISASEDKTGVLDFLEEKIARATKLPRAHGEKFNILRYKVGQKYNPHYDSYDTAEEGPQVSRRVASFLVYLTDVAEGGETNFPYENGLNMDRGYHFKDCIGLKIKPRKGDALLFYSMFPNGTMDRTSLHGSCPVIKGEKWVATKWVWNQIHYDDY</sequence>
<evidence type="ECO:0000256" key="4">
    <source>
        <dbReference type="ARBA" id="ARBA00012269"/>
    </source>
</evidence>
<dbReference type="GO" id="GO:0004656">
    <property type="term" value="F:procollagen-proline 4-dioxygenase activity"/>
    <property type="evidence" value="ECO:0007669"/>
    <property type="project" value="UniProtKB-EC"/>
</dbReference>
<dbReference type="InterPro" id="IPR044862">
    <property type="entry name" value="Pro_4_hyd_alph_FE2OG_OXY"/>
</dbReference>
<dbReference type="AlphaFoldDB" id="A0AAV0YSI1"/>
<comment type="subcellular location">
    <subcellularLocation>
        <location evidence="2">Endoplasmic reticulum membrane</location>
        <topology evidence="2">Single-pass type II membrane protein</topology>
    </subcellularLocation>
</comment>
<keyword evidence="14" id="KW-0325">Glycoprotein</keyword>
<keyword evidence="5 16" id="KW-0812">Transmembrane</keyword>
<dbReference type="GO" id="GO:0005789">
    <property type="term" value="C:endoplasmic reticulum membrane"/>
    <property type="evidence" value="ECO:0007669"/>
    <property type="project" value="UniProtKB-SubCell"/>
</dbReference>
<evidence type="ECO:0000256" key="12">
    <source>
        <dbReference type="ARBA" id="ARBA00023004"/>
    </source>
</evidence>
<dbReference type="EMBL" id="OX451736">
    <property type="protein sequence ID" value="CAI8588951.1"/>
    <property type="molecule type" value="Genomic_DNA"/>
</dbReference>
<dbReference type="EC" id="1.14.11.2" evidence="4"/>
<keyword evidence="11" id="KW-0560">Oxidoreductase</keyword>
<evidence type="ECO:0000256" key="2">
    <source>
        <dbReference type="ARBA" id="ARBA00004648"/>
    </source>
</evidence>
<evidence type="ECO:0000313" key="18">
    <source>
        <dbReference type="EMBL" id="CAI8588951.1"/>
    </source>
</evidence>
<name>A0AAV0YSI1_VICFA</name>
<dbReference type="InterPro" id="IPR045054">
    <property type="entry name" value="P4HA-like"/>
</dbReference>
<dbReference type="SMART" id="SM00702">
    <property type="entry name" value="P4Hc"/>
    <property type="match status" value="1"/>
</dbReference>
<comment type="cofactor">
    <cofactor evidence="1">
        <name>L-ascorbate</name>
        <dbReference type="ChEBI" id="CHEBI:38290"/>
    </cofactor>
</comment>
<evidence type="ECO:0000256" key="11">
    <source>
        <dbReference type="ARBA" id="ARBA00023002"/>
    </source>
</evidence>
<keyword evidence="8" id="KW-0223">Dioxygenase</keyword>
<protein>
    <recommendedName>
        <fullName evidence="4">procollagen-proline 4-dioxygenase</fullName>
        <ecNumber evidence="4">1.14.11.2</ecNumber>
    </recommendedName>
</protein>
<gene>
    <name evidence="18" type="ORF">VFH_I371800</name>
</gene>
<evidence type="ECO:0000256" key="13">
    <source>
        <dbReference type="ARBA" id="ARBA00023136"/>
    </source>
</evidence>